<dbReference type="PROSITE" id="PS50102">
    <property type="entry name" value="RRM"/>
    <property type="match status" value="2"/>
</dbReference>
<dbReference type="eggNOG" id="KOG0118">
    <property type="taxonomic scope" value="Eukaryota"/>
</dbReference>
<dbReference type="InterPro" id="IPR000504">
    <property type="entry name" value="RRM_dom"/>
</dbReference>
<dbReference type="InterPro" id="IPR012677">
    <property type="entry name" value="Nucleotide-bd_a/b_plait_sf"/>
</dbReference>
<dbReference type="Proteomes" id="UP000077115">
    <property type="component" value="Unassembled WGS sequence"/>
</dbReference>
<dbReference type="CDD" id="cd00590">
    <property type="entry name" value="RRM_SF"/>
    <property type="match status" value="1"/>
</dbReference>
<dbReference type="SUPFAM" id="SSF54928">
    <property type="entry name" value="RNA-binding domain, RBD"/>
    <property type="match status" value="2"/>
</dbReference>
<feature type="domain" description="RRM" evidence="4">
    <location>
        <begin position="219"/>
        <end position="295"/>
    </location>
</feature>
<reference evidence="5 6" key="1">
    <citation type="submission" date="2006-10" db="EMBL/GenBank/DDBJ databases">
        <title>The Genome Sequence of Batrachochytrium dendrobatidis JEL423.</title>
        <authorList>
            <consortium name="The Broad Institute Genome Sequencing Platform"/>
            <person name="Birren B."/>
            <person name="Lander E."/>
            <person name="Galagan J."/>
            <person name="Cuomo C."/>
            <person name="Devon K."/>
            <person name="Jaffe D."/>
            <person name="Butler J."/>
            <person name="Alvarez P."/>
            <person name="Gnerre S."/>
            <person name="Grabherr M."/>
            <person name="Kleber M."/>
            <person name="Mauceli E."/>
            <person name="Brockman W."/>
            <person name="Young S."/>
            <person name="LaButti K."/>
            <person name="Sykes S."/>
            <person name="DeCaprio D."/>
            <person name="Crawford M."/>
            <person name="Koehrsen M."/>
            <person name="Engels R."/>
            <person name="Montgomery P."/>
            <person name="Pearson M."/>
            <person name="Howarth C."/>
            <person name="Larson L."/>
            <person name="White J."/>
            <person name="O'Leary S."/>
            <person name="Kodira C."/>
            <person name="Zeng Q."/>
            <person name="Yandava C."/>
            <person name="Alvarado L."/>
            <person name="Longcore J."/>
            <person name="James T."/>
        </authorList>
    </citation>
    <scope>NUCLEOTIDE SEQUENCE [LARGE SCALE GENOMIC DNA]</scope>
    <source>
        <strain evidence="5 6">JEL423</strain>
    </source>
</reference>
<evidence type="ECO:0000256" key="2">
    <source>
        <dbReference type="PROSITE-ProRule" id="PRU00176"/>
    </source>
</evidence>
<dbReference type="InterPro" id="IPR035979">
    <property type="entry name" value="RBD_domain_sf"/>
</dbReference>
<reference evidence="5 6" key="2">
    <citation type="submission" date="2016-05" db="EMBL/GenBank/DDBJ databases">
        <title>Lineage-specific infection strategies underlie the spectrum of fungal disease in amphibians.</title>
        <authorList>
            <person name="Cuomo C.A."/>
            <person name="Farrer R.A."/>
            <person name="James T."/>
            <person name="Longcore J."/>
            <person name="Birren B."/>
        </authorList>
    </citation>
    <scope>NUCLEOTIDE SEQUENCE [LARGE SCALE GENOMIC DNA]</scope>
    <source>
        <strain evidence="5 6">JEL423</strain>
    </source>
</reference>
<dbReference type="PANTHER" id="PTHR48025:SF1">
    <property type="entry name" value="RRM DOMAIN-CONTAINING PROTEIN"/>
    <property type="match status" value="1"/>
</dbReference>
<gene>
    <name evidence="5" type="ORF">BDEG_26710</name>
</gene>
<feature type="compositionally biased region" description="Basic and acidic residues" evidence="3">
    <location>
        <begin position="127"/>
        <end position="140"/>
    </location>
</feature>
<dbReference type="SMART" id="SM00360">
    <property type="entry name" value="RRM"/>
    <property type="match status" value="2"/>
</dbReference>
<name>A0A177WUL1_BATDL</name>
<dbReference type="AlphaFoldDB" id="A0A177WUL1"/>
<dbReference type="OrthoDB" id="439808at2759"/>
<dbReference type="GO" id="GO:0003729">
    <property type="term" value="F:mRNA binding"/>
    <property type="evidence" value="ECO:0007669"/>
    <property type="project" value="TreeGrafter"/>
</dbReference>
<evidence type="ECO:0000313" key="5">
    <source>
        <dbReference type="EMBL" id="OAJ43344.1"/>
    </source>
</evidence>
<sequence length="314" mass="33668">MTTVDAPVVAPVAAANPPTASVGEKDLYVKVFVGNLPYRINTTALKDFFADAGTVVDTQLIRKQGRSMGFGFVSFKTTAEATTAVDLFHQKEFDGRAINVEIAQSKPHVPAAEGGIETSRPRVRKPKSGEEAVKTEDGHAKTAIAPAAGSGLVDGDAIKPKRIRKPKSAKASGHDERKPVVEGEHAKSADEESKPAASAKRAPRPPRPPRIREGEPSKTTIFIGNLPFKVSSDDILVIFKDYKVKSAHVVMTKFGRSKGYGFMEMESASEQERVLADVSDVKVEDRTLIVRAAYSVPAAPEGDNEAVPVHADDA</sequence>
<proteinExistence type="predicted"/>
<dbReference type="EMBL" id="DS022309">
    <property type="protein sequence ID" value="OAJ43344.1"/>
    <property type="molecule type" value="Genomic_DNA"/>
</dbReference>
<accession>A0A177WUL1</accession>
<feature type="region of interest" description="Disordered" evidence="3">
    <location>
        <begin position="104"/>
        <end position="218"/>
    </location>
</feature>
<evidence type="ECO:0000256" key="1">
    <source>
        <dbReference type="ARBA" id="ARBA00022884"/>
    </source>
</evidence>
<dbReference type="VEuPathDB" id="FungiDB:BDEG_26710"/>
<feature type="compositionally biased region" description="Basic and acidic residues" evidence="3">
    <location>
        <begin position="172"/>
        <end position="194"/>
    </location>
</feature>
<keyword evidence="1 2" id="KW-0694">RNA-binding</keyword>
<dbReference type="Gene3D" id="3.30.70.330">
    <property type="match status" value="2"/>
</dbReference>
<evidence type="ECO:0000313" key="6">
    <source>
        <dbReference type="Proteomes" id="UP000077115"/>
    </source>
</evidence>
<dbReference type="STRING" id="403673.A0A177WUL1"/>
<feature type="domain" description="RRM" evidence="4">
    <location>
        <begin position="29"/>
        <end position="105"/>
    </location>
</feature>
<evidence type="ECO:0000259" key="4">
    <source>
        <dbReference type="PROSITE" id="PS50102"/>
    </source>
</evidence>
<organism evidence="5 6">
    <name type="scientific">Batrachochytrium dendrobatidis (strain JEL423)</name>
    <dbReference type="NCBI Taxonomy" id="403673"/>
    <lineage>
        <taxon>Eukaryota</taxon>
        <taxon>Fungi</taxon>
        <taxon>Fungi incertae sedis</taxon>
        <taxon>Chytridiomycota</taxon>
        <taxon>Chytridiomycota incertae sedis</taxon>
        <taxon>Chytridiomycetes</taxon>
        <taxon>Rhizophydiales</taxon>
        <taxon>Rhizophydiales incertae sedis</taxon>
        <taxon>Batrachochytrium</taxon>
    </lineage>
</organism>
<dbReference type="InterPro" id="IPR050502">
    <property type="entry name" value="Euk_RNA-bind_prot"/>
</dbReference>
<evidence type="ECO:0000256" key="3">
    <source>
        <dbReference type="SAM" id="MobiDB-lite"/>
    </source>
</evidence>
<dbReference type="Pfam" id="PF00076">
    <property type="entry name" value="RRM_1"/>
    <property type="match status" value="2"/>
</dbReference>
<protein>
    <recommendedName>
        <fullName evidence="4">RRM domain-containing protein</fullName>
    </recommendedName>
</protein>
<dbReference type="PANTHER" id="PTHR48025">
    <property type="entry name" value="OS02G0815200 PROTEIN"/>
    <property type="match status" value="1"/>
</dbReference>